<reference evidence="2" key="1">
    <citation type="submission" date="2023-03" db="EMBL/GenBank/DDBJ databases">
        <authorList>
            <person name="Julca I."/>
        </authorList>
    </citation>
    <scope>NUCLEOTIDE SEQUENCE</scope>
</reference>
<feature type="compositionally biased region" description="Basic and acidic residues" evidence="1">
    <location>
        <begin position="37"/>
        <end position="53"/>
    </location>
</feature>
<feature type="compositionally biased region" description="Polar residues" evidence="1">
    <location>
        <begin position="132"/>
        <end position="157"/>
    </location>
</feature>
<feature type="region of interest" description="Disordered" evidence="1">
    <location>
        <begin position="37"/>
        <end position="57"/>
    </location>
</feature>
<proteinExistence type="predicted"/>
<sequence length="289" mass="32331">MPKPQRELTMNKDYVKKKPKTIEKVARRMRKIVISCEDKDATDSSSDEKEMNPKKPKRFVRAVFIPILDVKVKSSSQESNGKEKTPPSPISKVKKEKKSLTEPLIEIPAMGYLYPLEKCSNVVVGENISSSLTVSQPPQNQNETSESLVSHTSPSSVDISDDGDDKANDDVGLGSIFGDEKVPDLLLMLDENNDLSLDEIAQGLELDFGLNSFLAGDYEYGEALEDFMFHDDAFDDIDTYGFEDDAECVPPLPDYDFGSDFGVFDEEGLCWMNEVPVHHLCTINTVWPF</sequence>
<evidence type="ECO:0000313" key="3">
    <source>
        <dbReference type="Proteomes" id="UP001161247"/>
    </source>
</evidence>
<protein>
    <submittedName>
        <fullName evidence="2">OLC1v1030913C1</fullName>
    </submittedName>
</protein>
<name>A0AAV1CHZ2_OLDCO</name>
<dbReference type="EMBL" id="OX459119">
    <property type="protein sequence ID" value="CAI9095056.1"/>
    <property type="molecule type" value="Genomic_DNA"/>
</dbReference>
<evidence type="ECO:0000313" key="2">
    <source>
        <dbReference type="EMBL" id="CAI9095056.1"/>
    </source>
</evidence>
<feature type="region of interest" description="Disordered" evidence="1">
    <location>
        <begin position="132"/>
        <end position="166"/>
    </location>
</feature>
<organism evidence="2 3">
    <name type="scientific">Oldenlandia corymbosa var. corymbosa</name>
    <dbReference type="NCBI Taxonomy" id="529605"/>
    <lineage>
        <taxon>Eukaryota</taxon>
        <taxon>Viridiplantae</taxon>
        <taxon>Streptophyta</taxon>
        <taxon>Embryophyta</taxon>
        <taxon>Tracheophyta</taxon>
        <taxon>Spermatophyta</taxon>
        <taxon>Magnoliopsida</taxon>
        <taxon>eudicotyledons</taxon>
        <taxon>Gunneridae</taxon>
        <taxon>Pentapetalae</taxon>
        <taxon>asterids</taxon>
        <taxon>lamiids</taxon>
        <taxon>Gentianales</taxon>
        <taxon>Rubiaceae</taxon>
        <taxon>Rubioideae</taxon>
        <taxon>Spermacoceae</taxon>
        <taxon>Hedyotis-Oldenlandia complex</taxon>
        <taxon>Oldenlandia</taxon>
    </lineage>
</organism>
<gene>
    <name evidence="2" type="ORF">OLC1_LOCUS6108</name>
</gene>
<dbReference type="AlphaFoldDB" id="A0AAV1CHZ2"/>
<dbReference type="Proteomes" id="UP001161247">
    <property type="component" value="Chromosome 2"/>
</dbReference>
<feature type="region of interest" description="Disordered" evidence="1">
    <location>
        <begin position="73"/>
        <end position="98"/>
    </location>
</feature>
<evidence type="ECO:0000256" key="1">
    <source>
        <dbReference type="SAM" id="MobiDB-lite"/>
    </source>
</evidence>
<accession>A0AAV1CHZ2</accession>
<keyword evidence="3" id="KW-1185">Reference proteome</keyword>